<keyword evidence="1" id="KW-0547">Nucleotide-binding</keyword>
<evidence type="ECO:0000256" key="1">
    <source>
        <dbReference type="PROSITE-ProRule" id="PRU00409"/>
    </source>
</evidence>
<dbReference type="PANTHER" id="PTHR21621">
    <property type="entry name" value="RIBOSOMAL PROTEIN S6 MODIFICATION PROTEIN"/>
    <property type="match status" value="1"/>
</dbReference>
<dbReference type="GO" id="GO:0005524">
    <property type="term" value="F:ATP binding"/>
    <property type="evidence" value="ECO:0007669"/>
    <property type="project" value="UniProtKB-UniRule"/>
</dbReference>
<organism evidence="3 4">
    <name type="scientific">candidate division WS6 bacterium GW2011_GWC1_36_11</name>
    <dbReference type="NCBI Taxonomy" id="1619090"/>
    <lineage>
        <taxon>Bacteria</taxon>
        <taxon>Candidatus Dojkabacteria</taxon>
    </lineage>
</organism>
<dbReference type="Pfam" id="PF08443">
    <property type="entry name" value="RimK"/>
    <property type="match status" value="1"/>
</dbReference>
<dbReference type="InterPro" id="IPR011761">
    <property type="entry name" value="ATP-grasp"/>
</dbReference>
<protein>
    <submittedName>
        <fullName evidence="3">Cyanophycin synthetase</fullName>
    </submittedName>
</protein>
<dbReference type="GO" id="GO:0046872">
    <property type="term" value="F:metal ion binding"/>
    <property type="evidence" value="ECO:0007669"/>
    <property type="project" value="InterPro"/>
</dbReference>
<dbReference type="Proteomes" id="UP000034140">
    <property type="component" value="Unassembled WGS sequence"/>
</dbReference>
<dbReference type="GO" id="GO:0005737">
    <property type="term" value="C:cytoplasm"/>
    <property type="evidence" value="ECO:0007669"/>
    <property type="project" value="TreeGrafter"/>
</dbReference>
<dbReference type="GO" id="GO:0018169">
    <property type="term" value="F:ribosomal S6-glutamic acid ligase activity"/>
    <property type="evidence" value="ECO:0007669"/>
    <property type="project" value="TreeGrafter"/>
</dbReference>
<gene>
    <name evidence="3" type="ORF">UR96_C0040G0005</name>
</gene>
<evidence type="ECO:0000313" key="4">
    <source>
        <dbReference type="Proteomes" id="UP000034140"/>
    </source>
</evidence>
<proteinExistence type="predicted"/>
<dbReference type="PANTHER" id="PTHR21621:SF0">
    <property type="entry name" value="BETA-CITRYLGLUTAMATE SYNTHASE B-RELATED"/>
    <property type="match status" value="1"/>
</dbReference>
<sequence>MKTYEEYLKEAGNVHLAYYVEAADILGIKYTIVVRSLIAKFEVGDKHWFIINTVTPLTSSPSATISKRKNLTNMVLSSYGVDVPKQEGLSSAIDAIKFFNKYKNIVIKPSQQLGGKGITLLPETEAQVISSFNVALEKDRSKGEVKVLGEEFIKGENYRFLVVGENVVGIVWRKAPVVIGNSKNTIRELIDISNKERSLLVLKSIPIDSEVQTRLKNADLTLDTIPEEDQIITLRYNCNLTTGGTTEECASIVDPYYKELAVKAVKALDLEFGGVDIIAEDITKPGKCGINEINYNPGLRLHYKADKGEKVKVAVPIMEYIRDKYANKL</sequence>
<dbReference type="AlphaFoldDB" id="A0A0G0GGA9"/>
<name>A0A0G0GGA9_9BACT</name>
<dbReference type="GO" id="GO:0009432">
    <property type="term" value="P:SOS response"/>
    <property type="evidence" value="ECO:0007669"/>
    <property type="project" value="TreeGrafter"/>
</dbReference>
<dbReference type="PATRIC" id="fig|1619090.3.peg.683"/>
<reference evidence="3 4" key="1">
    <citation type="journal article" date="2015" name="Nature">
        <title>rRNA introns, odd ribosomes, and small enigmatic genomes across a large radiation of phyla.</title>
        <authorList>
            <person name="Brown C.T."/>
            <person name="Hug L.A."/>
            <person name="Thomas B.C."/>
            <person name="Sharon I."/>
            <person name="Castelle C.J."/>
            <person name="Singh A."/>
            <person name="Wilkins M.J."/>
            <person name="Williams K.H."/>
            <person name="Banfield J.F."/>
        </authorList>
    </citation>
    <scope>NUCLEOTIDE SEQUENCE [LARGE SCALE GENOMIC DNA]</scope>
</reference>
<dbReference type="EMBL" id="LBRE01000040">
    <property type="protein sequence ID" value="KKP90687.1"/>
    <property type="molecule type" value="Genomic_DNA"/>
</dbReference>
<comment type="caution">
    <text evidence="3">The sequence shown here is derived from an EMBL/GenBank/DDBJ whole genome shotgun (WGS) entry which is preliminary data.</text>
</comment>
<feature type="domain" description="ATP-grasp" evidence="2">
    <location>
        <begin position="73"/>
        <end position="322"/>
    </location>
</feature>
<accession>A0A0G0GGA9</accession>
<evidence type="ECO:0000313" key="3">
    <source>
        <dbReference type="EMBL" id="KKP90687.1"/>
    </source>
</evidence>
<dbReference type="PROSITE" id="PS50975">
    <property type="entry name" value="ATP_GRASP"/>
    <property type="match status" value="1"/>
</dbReference>
<keyword evidence="1" id="KW-0067">ATP-binding</keyword>
<dbReference type="Gene3D" id="3.30.470.20">
    <property type="entry name" value="ATP-grasp fold, B domain"/>
    <property type="match status" value="2"/>
</dbReference>
<evidence type="ECO:0000259" key="2">
    <source>
        <dbReference type="PROSITE" id="PS50975"/>
    </source>
</evidence>
<dbReference type="SUPFAM" id="SSF56059">
    <property type="entry name" value="Glutathione synthetase ATP-binding domain-like"/>
    <property type="match status" value="1"/>
</dbReference>
<dbReference type="InterPro" id="IPR013651">
    <property type="entry name" value="ATP-grasp_RimK-type"/>
</dbReference>